<reference evidence="7 8" key="1">
    <citation type="submission" date="2019-11" db="EMBL/GenBank/DDBJ databases">
        <authorList>
            <person name="He Y."/>
        </authorList>
    </citation>
    <scope>NUCLEOTIDE SEQUENCE [LARGE SCALE GENOMIC DNA]</scope>
    <source>
        <strain evidence="7 8">SCSIO 58843</strain>
    </source>
</reference>
<evidence type="ECO:0000256" key="4">
    <source>
        <dbReference type="ARBA" id="ARBA00022989"/>
    </source>
</evidence>
<evidence type="ECO:0000256" key="1">
    <source>
        <dbReference type="ARBA" id="ARBA00004651"/>
    </source>
</evidence>
<feature type="transmembrane region" description="Helical" evidence="6">
    <location>
        <begin position="148"/>
        <end position="170"/>
    </location>
</feature>
<feature type="transmembrane region" description="Helical" evidence="6">
    <location>
        <begin position="120"/>
        <end position="142"/>
    </location>
</feature>
<comment type="subcellular location">
    <subcellularLocation>
        <location evidence="1">Cell membrane</location>
        <topology evidence="1">Multi-pass membrane protein</topology>
    </subcellularLocation>
</comment>
<organism evidence="7 8">
    <name type="scientific">Actinomarinicola tropica</name>
    <dbReference type="NCBI Taxonomy" id="2789776"/>
    <lineage>
        <taxon>Bacteria</taxon>
        <taxon>Bacillati</taxon>
        <taxon>Actinomycetota</taxon>
        <taxon>Acidimicrobiia</taxon>
        <taxon>Acidimicrobiales</taxon>
        <taxon>Iamiaceae</taxon>
        <taxon>Actinomarinicola</taxon>
    </lineage>
</organism>
<gene>
    <name evidence="7" type="ORF">GH723_12490</name>
</gene>
<keyword evidence="5 6" id="KW-0472">Membrane</keyword>
<evidence type="ECO:0000256" key="3">
    <source>
        <dbReference type="ARBA" id="ARBA00022692"/>
    </source>
</evidence>
<proteinExistence type="predicted"/>
<dbReference type="KEGG" id="atq:GH723_12490"/>
<dbReference type="InterPro" id="IPR022791">
    <property type="entry name" value="L-PG_synthase/AglD"/>
</dbReference>
<evidence type="ECO:0000313" key="8">
    <source>
        <dbReference type="Proteomes" id="UP000334019"/>
    </source>
</evidence>
<sequence length="316" mass="33496">MSRPPGVRRVLNVALTVVAVAALVWVMWSRRGDLEPLAEVPLADLALVASLVVVGHWLNALEFQKLYRAVGAPLGITENYLLFTAGQLLNHLPGQVGTLYRFRYLRAVHDLPYSRATSGYGANLVLTVMATGALGLVGTILVGATDGVWSPVLLACFAAMLLGALVGSIVPLPETQRSGRLARAWMAFRSGWSDLQDRPDVAAWVLGLELVKYLLAAWRLQLTFGWLGYDEPYVLFLVLAPVIGLATFVGLTPAALGVRELSMSGAAVALGRTFSDGILGATVDRAVLLAVAIVVGGVGLATSERRIRTRAGSAGG</sequence>
<keyword evidence="3 6" id="KW-0812">Transmembrane</keyword>
<evidence type="ECO:0000256" key="2">
    <source>
        <dbReference type="ARBA" id="ARBA00022475"/>
    </source>
</evidence>
<dbReference type="EMBL" id="CP045851">
    <property type="protein sequence ID" value="QGG95849.1"/>
    <property type="molecule type" value="Genomic_DNA"/>
</dbReference>
<evidence type="ECO:0008006" key="9">
    <source>
        <dbReference type="Google" id="ProtNLM"/>
    </source>
</evidence>
<evidence type="ECO:0000256" key="5">
    <source>
        <dbReference type="ARBA" id="ARBA00023136"/>
    </source>
</evidence>
<keyword evidence="2" id="KW-1003">Cell membrane</keyword>
<dbReference type="AlphaFoldDB" id="A0A5Q2RGA2"/>
<evidence type="ECO:0000313" key="7">
    <source>
        <dbReference type="EMBL" id="QGG95849.1"/>
    </source>
</evidence>
<keyword evidence="8" id="KW-1185">Reference proteome</keyword>
<protein>
    <recommendedName>
        <fullName evidence="9">Flippase-like domain-containing protein</fullName>
    </recommendedName>
</protein>
<name>A0A5Q2RGA2_9ACTN</name>
<keyword evidence="4 6" id="KW-1133">Transmembrane helix</keyword>
<feature type="transmembrane region" description="Helical" evidence="6">
    <location>
        <begin position="278"/>
        <end position="301"/>
    </location>
</feature>
<feature type="transmembrane region" description="Helical" evidence="6">
    <location>
        <begin position="233"/>
        <end position="258"/>
    </location>
</feature>
<evidence type="ECO:0000256" key="6">
    <source>
        <dbReference type="SAM" id="Phobius"/>
    </source>
</evidence>
<dbReference type="GO" id="GO:0005886">
    <property type="term" value="C:plasma membrane"/>
    <property type="evidence" value="ECO:0007669"/>
    <property type="project" value="UniProtKB-SubCell"/>
</dbReference>
<feature type="transmembrane region" description="Helical" evidence="6">
    <location>
        <begin position="40"/>
        <end position="58"/>
    </location>
</feature>
<dbReference type="Pfam" id="PF03706">
    <property type="entry name" value="LPG_synthase_TM"/>
    <property type="match status" value="1"/>
</dbReference>
<accession>A0A5Q2RGA2</accession>
<dbReference type="RefSeq" id="WP_153759955.1">
    <property type="nucleotide sequence ID" value="NZ_CP045851.1"/>
</dbReference>
<feature type="transmembrane region" description="Helical" evidence="6">
    <location>
        <begin position="9"/>
        <end position="28"/>
    </location>
</feature>
<dbReference type="Proteomes" id="UP000334019">
    <property type="component" value="Chromosome"/>
</dbReference>